<keyword evidence="4 10" id="KW-0812">Transmembrane</keyword>
<keyword evidence="7" id="KW-1133">Transmembrane helix</keyword>
<feature type="repeat" description="Solcar" evidence="10">
    <location>
        <begin position="148"/>
        <end position="235"/>
    </location>
</feature>
<proteinExistence type="inferred from homology"/>
<dbReference type="PANTHER" id="PTHR45624:SF26">
    <property type="entry name" value="CARRIER PROTEIN, PUTATIVE (AFU_ORTHOLOGUE AFUA_1G07710)-RELATED"/>
    <property type="match status" value="1"/>
</dbReference>
<evidence type="ECO:0000256" key="10">
    <source>
        <dbReference type="PROSITE-ProRule" id="PRU00282"/>
    </source>
</evidence>
<keyword evidence="9 10" id="KW-0472">Membrane</keyword>
<evidence type="ECO:0000256" key="8">
    <source>
        <dbReference type="ARBA" id="ARBA00023128"/>
    </source>
</evidence>
<dbReference type="STRING" id="1392247.A0A3N4L277"/>
<protein>
    <submittedName>
        <fullName evidence="12">Mitochondrial carrier</fullName>
    </submittedName>
</protein>
<evidence type="ECO:0000256" key="3">
    <source>
        <dbReference type="ARBA" id="ARBA00022448"/>
    </source>
</evidence>
<dbReference type="OrthoDB" id="3364892at2759"/>
<keyword evidence="13" id="KW-1185">Reference proteome</keyword>
<evidence type="ECO:0000256" key="1">
    <source>
        <dbReference type="ARBA" id="ARBA00004225"/>
    </source>
</evidence>
<dbReference type="AlphaFoldDB" id="A0A3N4L277"/>
<keyword evidence="3 11" id="KW-0813">Transport</keyword>
<accession>A0A3N4L277</accession>
<dbReference type="PROSITE" id="PS50920">
    <property type="entry name" value="SOLCAR"/>
    <property type="match status" value="1"/>
</dbReference>
<dbReference type="InterPro" id="IPR050567">
    <property type="entry name" value="Mitochondrial_Carrier"/>
</dbReference>
<reference evidence="12 13" key="1">
    <citation type="journal article" date="2018" name="Nat. Ecol. Evol.">
        <title>Pezizomycetes genomes reveal the molecular basis of ectomycorrhizal truffle lifestyle.</title>
        <authorList>
            <person name="Murat C."/>
            <person name="Payen T."/>
            <person name="Noel B."/>
            <person name="Kuo A."/>
            <person name="Morin E."/>
            <person name="Chen J."/>
            <person name="Kohler A."/>
            <person name="Krizsan K."/>
            <person name="Balestrini R."/>
            <person name="Da Silva C."/>
            <person name="Montanini B."/>
            <person name="Hainaut M."/>
            <person name="Levati E."/>
            <person name="Barry K.W."/>
            <person name="Belfiori B."/>
            <person name="Cichocki N."/>
            <person name="Clum A."/>
            <person name="Dockter R.B."/>
            <person name="Fauchery L."/>
            <person name="Guy J."/>
            <person name="Iotti M."/>
            <person name="Le Tacon F."/>
            <person name="Lindquist E.A."/>
            <person name="Lipzen A."/>
            <person name="Malagnac F."/>
            <person name="Mello A."/>
            <person name="Molinier V."/>
            <person name="Miyauchi S."/>
            <person name="Poulain J."/>
            <person name="Riccioni C."/>
            <person name="Rubini A."/>
            <person name="Sitrit Y."/>
            <person name="Splivallo R."/>
            <person name="Traeger S."/>
            <person name="Wang M."/>
            <person name="Zifcakova L."/>
            <person name="Wipf D."/>
            <person name="Zambonelli A."/>
            <person name="Paolocci F."/>
            <person name="Nowrousian M."/>
            <person name="Ottonello S."/>
            <person name="Baldrian P."/>
            <person name="Spatafora J.W."/>
            <person name="Henrissat B."/>
            <person name="Nagy L.G."/>
            <person name="Aury J.M."/>
            <person name="Wincker P."/>
            <person name="Grigoriev I.V."/>
            <person name="Bonfante P."/>
            <person name="Martin F.M."/>
        </authorList>
    </citation>
    <scope>NUCLEOTIDE SEQUENCE [LARGE SCALE GENOMIC DNA]</scope>
    <source>
        <strain evidence="12 13">CCBAS932</strain>
    </source>
</reference>
<sequence length="392" mass="43351">MTKDLYDPSIPTSRGDADTAAAARKPANNIVQGTSAAGVRAVGTQLVAFYFRAPVKAFFRMRVDYMQMVRAVNPLIQAGERWSFRQTTPLLLAHAVKHYGWGFIPNQVLPPLIANASVGALLYTTYLTTLSTLHAPSSHHSRRVHPPPPPTATFTAGLLAGTLQSIVAAPLDALVIRFKVSEMLTGQYSSMWTYAHHKLREIGPRGVFAGYGLSLLKESLGYGVFFAAFEGVKQQGFYGYARWYYGRGLRPGEETTVRPHFTMEPAFLLAAGMAASVCQQVVQHPLGKVQDVHWGRLESMDYAAKLVPQAWRVYANAYRDTWVQCALQKEKVGGWARWLYRGFVMNTLRQVPSTSAGLIVFELVRRRYALVGEEAAIRVEGEDGGVVTILLN</sequence>
<dbReference type="InParanoid" id="A0A3N4L277"/>
<evidence type="ECO:0000256" key="6">
    <source>
        <dbReference type="ARBA" id="ARBA00022792"/>
    </source>
</evidence>
<dbReference type="PANTHER" id="PTHR45624">
    <property type="entry name" value="MITOCHONDRIAL BASIC AMINO ACIDS TRANSPORTER-RELATED"/>
    <property type="match status" value="1"/>
</dbReference>
<dbReference type="InterPro" id="IPR023395">
    <property type="entry name" value="MCP_dom_sf"/>
</dbReference>
<comment type="similarity">
    <text evidence="2 11">Belongs to the mitochondrial carrier (TC 2.A.29) family.</text>
</comment>
<dbReference type="Gene3D" id="1.50.40.10">
    <property type="entry name" value="Mitochondrial carrier domain"/>
    <property type="match status" value="1"/>
</dbReference>
<evidence type="ECO:0000256" key="2">
    <source>
        <dbReference type="ARBA" id="ARBA00006375"/>
    </source>
</evidence>
<dbReference type="InterPro" id="IPR018108">
    <property type="entry name" value="MCP_transmembrane"/>
</dbReference>
<evidence type="ECO:0000313" key="13">
    <source>
        <dbReference type="Proteomes" id="UP000277580"/>
    </source>
</evidence>
<keyword evidence="6" id="KW-0999">Mitochondrion inner membrane</keyword>
<dbReference type="Proteomes" id="UP000277580">
    <property type="component" value="Unassembled WGS sequence"/>
</dbReference>
<dbReference type="GO" id="GO:0022857">
    <property type="term" value="F:transmembrane transporter activity"/>
    <property type="evidence" value="ECO:0007669"/>
    <property type="project" value="TreeGrafter"/>
</dbReference>
<evidence type="ECO:0000256" key="7">
    <source>
        <dbReference type="ARBA" id="ARBA00022989"/>
    </source>
</evidence>
<gene>
    <name evidence="12" type="ORF">P167DRAFT_518232</name>
</gene>
<comment type="subcellular location">
    <subcellularLocation>
        <location evidence="1">Mitochondrion membrane</location>
        <topology evidence="1">Multi-pass membrane protein</topology>
    </subcellularLocation>
</comment>
<dbReference type="SUPFAM" id="SSF103506">
    <property type="entry name" value="Mitochondrial carrier"/>
    <property type="match status" value="1"/>
</dbReference>
<dbReference type="Pfam" id="PF00153">
    <property type="entry name" value="Mito_carr"/>
    <property type="match status" value="1"/>
</dbReference>
<keyword evidence="8" id="KW-0496">Mitochondrion</keyword>
<organism evidence="12 13">
    <name type="scientific">Morchella conica CCBAS932</name>
    <dbReference type="NCBI Taxonomy" id="1392247"/>
    <lineage>
        <taxon>Eukaryota</taxon>
        <taxon>Fungi</taxon>
        <taxon>Dikarya</taxon>
        <taxon>Ascomycota</taxon>
        <taxon>Pezizomycotina</taxon>
        <taxon>Pezizomycetes</taxon>
        <taxon>Pezizales</taxon>
        <taxon>Morchellaceae</taxon>
        <taxon>Morchella</taxon>
    </lineage>
</organism>
<evidence type="ECO:0000256" key="4">
    <source>
        <dbReference type="ARBA" id="ARBA00022692"/>
    </source>
</evidence>
<name>A0A3N4L277_9PEZI</name>
<evidence type="ECO:0000256" key="9">
    <source>
        <dbReference type="ARBA" id="ARBA00023136"/>
    </source>
</evidence>
<keyword evidence="5" id="KW-0677">Repeat</keyword>
<dbReference type="EMBL" id="ML119112">
    <property type="protein sequence ID" value="RPB15612.1"/>
    <property type="molecule type" value="Genomic_DNA"/>
</dbReference>
<dbReference type="GO" id="GO:0031966">
    <property type="term" value="C:mitochondrial membrane"/>
    <property type="evidence" value="ECO:0007669"/>
    <property type="project" value="UniProtKB-SubCell"/>
</dbReference>
<evidence type="ECO:0000256" key="5">
    <source>
        <dbReference type="ARBA" id="ARBA00022737"/>
    </source>
</evidence>
<evidence type="ECO:0000256" key="11">
    <source>
        <dbReference type="RuleBase" id="RU000488"/>
    </source>
</evidence>
<evidence type="ECO:0000313" key="12">
    <source>
        <dbReference type="EMBL" id="RPB15612.1"/>
    </source>
</evidence>